<feature type="domain" description="GP-PDE" evidence="1">
    <location>
        <begin position="47"/>
        <end position="337"/>
    </location>
</feature>
<dbReference type="Proteomes" id="UP000634139">
    <property type="component" value="Unassembled WGS sequence"/>
</dbReference>
<dbReference type="Gene3D" id="3.20.20.190">
    <property type="entry name" value="Phosphatidylinositol (PI) phosphodiesterase"/>
    <property type="match status" value="1"/>
</dbReference>
<dbReference type="GO" id="GO:0008081">
    <property type="term" value="F:phosphoric diester hydrolase activity"/>
    <property type="evidence" value="ECO:0007669"/>
    <property type="project" value="InterPro"/>
</dbReference>
<name>A0A918RNQ8_9SPHN</name>
<dbReference type="EMBL" id="BMZD01000011">
    <property type="protein sequence ID" value="GHA07056.1"/>
    <property type="molecule type" value="Genomic_DNA"/>
</dbReference>
<evidence type="ECO:0000313" key="2">
    <source>
        <dbReference type="EMBL" id="GHA07056.1"/>
    </source>
</evidence>
<keyword evidence="3" id="KW-1185">Reference proteome</keyword>
<evidence type="ECO:0000313" key="3">
    <source>
        <dbReference type="Proteomes" id="UP000634139"/>
    </source>
</evidence>
<dbReference type="AlphaFoldDB" id="A0A918RNQ8"/>
<reference evidence="2" key="1">
    <citation type="journal article" date="2014" name="Int. J. Syst. Evol. Microbiol.">
        <title>Complete genome sequence of Corynebacterium casei LMG S-19264T (=DSM 44701T), isolated from a smear-ripened cheese.</title>
        <authorList>
            <consortium name="US DOE Joint Genome Institute (JGI-PGF)"/>
            <person name="Walter F."/>
            <person name="Albersmeier A."/>
            <person name="Kalinowski J."/>
            <person name="Ruckert C."/>
        </authorList>
    </citation>
    <scope>NUCLEOTIDE SEQUENCE</scope>
    <source>
        <strain evidence="2">KCTC 32422</strain>
    </source>
</reference>
<dbReference type="InterPro" id="IPR030395">
    <property type="entry name" value="GP_PDE_dom"/>
</dbReference>
<evidence type="ECO:0000259" key="1">
    <source>
        <dbReference type="PROSITE" id="PS51704"/>
    </source>
</evidence>
<accession>A0A918RNQ8</accession>
<dbReference type="PANTHER" id="PTHR43805">
    <property type="entry name" value="GLYCEROPHOSPHORYL DIESTER PHOSPHODIESTERASE"/>
    <property type="match status" value="1"/>
</dbReference>
<reference evidence="2" key="2">
    <citation type="submission" date="2020-09" db="EMBL/GenBank/DDBJ databases">
        <authorList>
            <person name="Sun Q."/>
            <person name="Kim S."/>
        </authorList>
    </citation>
    <scope>NUCLEOTIDE SEQUENCE</scope>
    <source>
        <strain evidence="2">KCTC 32422</strain>
    </source>
</reference>
<dbReference type="PANTHER" id="PTHR43805:SF1">
    <property type="entry name" value="GP-PDE DOMAIN-CONTAINING PROTEIN"/>
    <property type="match status" value="1"/>
</dbReference>
<dbReference type="Pfam" id="PF03009">
    <property type="entry name" value="GDPD"/>
    <property type="match status" value="1"/>
</dbReference>
<dbReference type="GO" id="GO:0006629">
    <property type="term" value="P:lipid metabolic process"/>
    <property type="evidence" value="ECO:0007669"/>
    <property type="project" value="InterPro"/>
</dbReference>
<organism evidence="2 3">
    <name type="scientific">Novosphingobium arvoryzae</name>
    <dbReference type="NCBI Taxonomy" id="1256514"/>
    <lineage>
        <taxon>Bacteria</taxon>
        <taxon>Pseudomonadati</taxon>
        <taxon>Pseudomonadota</taxon>
        <taxon>Alphaproteobacteria</taxon>
        <taxon>Sphingomonadales</taxon>
        <taxon>Sphingomonadaceae</taxon>
        <taxon>Novosphingobium</taxon>
    </lineage>
</organism>
<protein>
    <submittedName>
        <fullName evidence="2">Glycerophosphoryl diester phosphodiesterase</fullName>
    </submittedName>
</protein>
<gene>
    <name evidence="2" type="ORF">GCM10011617_29750</name>
</gene>
<sequence length="364" mass="39532">MHPTGVPANPLPMRRNLKRIALILALAFLALTFVNASWIAPTPRGYPKLIAHRGAYQLYSTAGMTRDSCTATKIYPPTHPYLENTLGGMAEARRLGAQMIEVDIAPTADGKLAVFHDWTLDCRTNGTGEVRKATMAQLKALDAGHGYTADGGKTFPFRGKGVGLIPELSEVLAAFPDKALLFNFKSKDAAEADLLLAALKAAGRDSVKLGDGFYGSVEDGPVARMRDLLPQGWVFSKDSVKACTKAYALQGWLGLTPDACRGGTLMIPLNYQFAYAGWPGRLIQRMEAVGARVIVIGPQDDADRPMGLDLPEQLGEVPASFNGYVWVDDIYTVGPALRPAYNKRNPVAEAELAAELERRRQMRD</sequence>
<dbReference type="PROSITE" id="PS51704">
    <property type="entry name" value="GP_PDE"/>
    <property type="match status" value="1"/>
</dbReference>
<comment type="caution">
    <text evidence="2">The sequence shown here is derived from an EMBL/GenBank/DDBJ whole genome shotgun (WGS) entry which is preliminary data.</text>
</comment>
<dbReference type="SUPFAM" id="SSF51695">
    <property type="entry name" value="PLC-like phosphodiesterases"/>
    <property type="match status" value="1"/>
</dbReference>
<proteinExistence type="predicted"/>
<dbReference type="InterPro" id="IPR017946">
    <property type="entry name" value="PLC-like_Pdiesterase_TIM-brl"/>
</dbReference>